<sequence length="106" mass="12275">MPIGKPRSYVIRGLAKVQAHRYVLFNCSDVNPYLRAHAEEITAKHTGHQVSHREVEKIQNEKFHLWFRGHIMRIEGADGIHSLKDGIRWLARGPVEAAKRTVRLWS</sequence>
<name>A0A8T0MM69_PANVG</name>
<dbReference type="Proteomes" id="UP000823388">
    <property type="component" value="Chromosome 9N"/>
</dbReference>
<proteinExistence type="predicted"/>
<evidence type="ECO:0000313" key="2">
    <source>
        <dbReference type="Proteomes" id="UP000823388"/>
    </source>
</evidence>
<dbReference type="EMBL" id="CM029054">
    <property type="protein sequence ID" value="KAG2538551.1"/>
    <property type="molecule type" value="Genomic_DNA"/>
</dbReference>
<evidence type="ECO:0000313" key="1">
    <source>
        <dbReference type="EMBL" id="KAG2538551.1"/>
    </source>
</evidence>
<dbReference type="AlphaFoldDB" id="A0A8T0MM69"/>
<accession>A0A8T0MM69</accession>
<protein>
    <submittedName>
        <fullName evidence="1">Uncharacterized protein</fullName>
    </submittedName>
</protein>
<comment type="caution">
    <text evidence="1">The sequence shown here is derived from an EMBL/GenBank/DDBJ whole genome shotgun (WGS) entry which is preliminary data.</text>
</comment>
<dbReference type="PANTHER" id="PTHR48451:SF1">
    <property type="entry name" value="DUF4218 DOMAIN-CONTAINING PROTEIN"/>
    <property type="match status" value="1"/>
</dbReference>
<gene>
    <name evidence="1" type="ORF">PVAP13_9NG425442</name>
</gene>
<keyword evidence="2" id="KW-1185">Reference proteome</keyword>
<dbReference type="PANTHER" id="PTHR48451">
    <property type="entry name" value="DUF4218 DOMAIN-CONTAINING PROTEIN"/>
    <property type="match status" value="1"/>
</dbReference>
<organism evidence="1 2">
    <name type="scientific">Panicum virgatum</name>
    <name type="common">Blackwell switchgrass</name>
    <dbReference type="NCBI Taxonomy" id="38727"/>
    <lineage>
        <taxon>Eukaryota</taxon>
        <taxon>Viridiplantae</taxon>
        <taxon>Streptophyta</taxon>
        <taxon>Embryophyta</taxon>
        <taxon>Tracheophyta</taxon>
        <taxon>Spermatophyta</taxon>
        <taxon>Magnoliopsida</taxon>
        <taxon>Liliopsida</taxon>
        <taxon>Poales</taxon>
        <taxon>Poaceae</taxon>
        <taxon>PACMAD clade</taxon>
        <taxon>Panicoideae</taxon>
        <taxon>Panicodae</taxon>
        <taxon>Paniceae</taxon>
        <taxon>Panicinae</taxon>
        <taxon>Panicum</taxon>
        <taxon>Panicum sect. Hiantes</taxon>
    </lineage>
</organism>
<reference evidence="1" key="1">
    <citation type="submission" date="2020-05" db="EMBL/GenBank/DDBJ databases">
        <title>WGS assembly of Panicum virgatum.</title>
        <authorList>
            <person name="Lovell J.T."/>
            <person name="Jenkins J."/>
            <person name="Shu S."/>
            <person name="Juenger T.E."/>
            <person name="Schmutz J."/>
        </authorList>
    </citation>
    <scope>NUCLEOTIDE SEQUENCE</scope>
    <source>
        <strain evidence="1">AP13</strain>
    </source>
</reference>